<sequence length="2583" mass="285918">MLHNHVQNSVARLPHHLQTSIQSPNAASEQDHGTATIITSPLTNNGLPPHVRDHSVPRGRPPINTSASYNIPRETRAPSAQGHYPAESYSTTESGLRRQLSNSYGHHRQTSVIHGVQHSRNTSFNSPQTSSPLSPESLLHATSNNRALPTARRIAAAADSPQAISGIQSPSSAHAARSSQDDPTMATDGVVRKRGPLRRRVNGQSLSSVQPSEPRTPAEYALHHLFHSFVVRADAKINQCLATIDTVATPVEQCCAAGVDPSFDQLITSLGHITRQNPKPLVDSLMLWRKAKGDAANNVKRQLRAQPSNLAVPPCFPGDILRVGIPETSTNHCQTGSTLSVYLLSRVLIAIFEQGTLVAITPDLAHKLEDIVFCQLRDMDSNQLLNSPLRLANWRIFGQVLGCMSRLDFGSVTQRYVNQLDLLQSNVTRSTGTLAARDLESRIELLLLAMRNLHIPITQEHARNTCDFLTVLGNLFADAHGPRIKQAYCQLLERLLIPVAANPESFSTNVPWTDFVNTVNSRLGNMLSKVRHWNSGFPLSILLTCISPVESFMTQWPALVANLAGKLRDKTTRAAAMQALCQLTWTYLARVNDSTQARARRVDEMIKIAFPSGRKSHITTEPGTSDALVQLIRILGYAFQDVCFRQIVFPLASIDLVQSARDLRIENLEPEKIAVSIRGFLAIMADAENNNVSRPPFPVFSYIAYPVEGIPISPLSTKPEFFLDASRRPFMADDKPSSALVNVATLDESTRNYYYQFCEIVGKITIVCDNTFGGQASLNEKFSVLTPKTPISEAFSLARREDGVPDQRQPYLELLHVAMQALPRCMSESIPHSNLINLLCTGSAHVEPVIAACAAGSLKAIAKQGHAQAVAIAFPRFIFNYDQQYSTMSDEGRLGPAHIESTLALYLELLNIWMDHVRQKAKDSAGARAIQMEMTNVITLVDEIEAYGFFFLCSQSRRVRAYAIRVLRLVLQFDAALGKEEQARIINILEQYSSQILTIPDDMLSVAERSRLQKDKHQRTGQNILMELCSSEVTYDVMLWFKAFPSLVRHVFEHSDVEAIARLNPHATNMQDIRSQGRSSNTPGEVLIDQWKLYLIMACVTLSSSGAQSQSQLANVVHGRKTSKGSSVAQEKLGSARALFSAVIPMLAVGPEAIRSSVVTALGSINRKLYRTLLESLQYAVITCNDEAKARINAHHRTPSSPQRSQMTERLRTEVTHVYKLTATFLRHEDVYNDDWILHNLVTYAKDLRIYLSDTDIQNDWKFHKLRLHYCGLVEETFEAIRRTENYSRWMPFEARKSAFALMEDWCGFSPDPVPRNGLLDSAGHSAARENFERVNPNAAVEKEKSSLRVAALAAMAALCAGPVSVKTETNAILSFNLPRMLSWIDAIFDTQNDKMHAIGRRALRLLLLNNPEHSRFVEHAIESCYRTDNQKSLSSYFEVVAEVLIEQPTYPVEFWRVLGTVVFTLGSESRELRMKSARLLRTLDERQATSSNLQEFDISISDKTRAVYKLAQFEYSRRLASAHPHLAFLIFSEFSLHYKTAQTDHQRNIVASILPWLQTLELQVDPNTGGPTAVSYMLLVNMFEITICSGTPMHNEVQALWQALATGPHAGNVQLILDFIIYLSLERREQNFVEYAKQIVVYLSTTPAGSRVLEFFLLQLTPKNMVNDKKKTENIVPETAHLPYVADMENMLPTGNKQSGLSLGQVSLIFLVDLMVPPVKLTRDQAVRVLHAVFVLWDHYTPTVQEQAREMLVHQLHELVVTKSDPAALAPLRDQIEQVVDSVRKNEPHISWSYESHTGKVEDDGGNRVPSQMLYLAKRVVEMFSLTYDQFSDCWAKEALHWASICPVRHLACRSFQVFRCISVTLDSRMLADMLARLSNTIADEQSDYQTFSLEILTTLKVIIGALEPSHLLRYPQLFWTTCACLSTIHEREFYETLGMLEKLLDKVNLTDPTSAEVILKAQPTKWEGTFEGLQGLLYKGLKSADSFGRTLSLIAKLSDLEDCELVGNGDRLLFGILANFPRMLQDLDVDVLSRTAQGTAQQLAGIAQNKGLDKIYAPLSRFAAQQYEYAQNFLDDMVDGLSATYFPKFDAESLIFMLGLLTNRTPWLRVKVMDILCVLIPLVDMKDSAITSHGPDLISPLLRLLQTEHSQQALQVMDHIMEVSGNPMEKHHLRMSMASGSARAIRKQYEAVKSLYGIPQSSGWSIPMPAVYSSMTRNNVHAVFYTCGDSEAMREKEDKTPDVEFHQDEEYADSYFPPQSRADTMRSMETSTDANVSDLVNTLDSLDDFFDDIEGDTVNTPTGTSHSSFVAVDMHEHNAEVYDEQVAPILHRSLNRAPSSASLHNGLADSNASLGGHWRAQPSLSSLAGSLQTSFSSIDEISGSSFDGPGPSLPTSSASKKPQAPPPPPLNMTAPVRPGLHSRSITSPANQFPATQPTASTMLPSALASPAEYDDAIASDSENSTPFPPLSATISSSVRTGLTPTGTGGHMPTSAIESVRRGMRRLTGGKSESAREKGQVKDAARLRALSGGGGGAAGLGMGKDGDLGAQSPRVPRVPLEYLNANAVGSNSASSPAGSPGL</sequence>
<dbReference type="Pfam" id="PF14228">
    <property type="entry name" value="MOR2-PAG1_mid"/>
    <property type="match status" value="3"/>
</dbReference>
<comment type="caution">
    <text evidence="5">The sequence shown here is derived from an EMBL/GenBank/DDBJ whole genome shotgun (WGS) entry which is preliminary data.</text>
</comment>
<dbReference type="GO" id="GO:0005938">
    <property type="term" value="C:cell cortex"/>
    <property type="evidence" value="ECO:0007669"/>
    <property type="project" value="TreeGrafter"/>
</dbReference>
<proteinExistence type="predicted"/>
<feature type="domain" description="Cell morphogenesis central region" evidence="4">
    <location>
        <begin position="1402"/>
        <end position="1646"/>
    </location>
</feature>
<dbReference type="EMBL" id="LFJN01000016">
    <property type="protein sequence ID" value="KPI39120.1"/>
    <property type="molecule type" value="Genomic_DNA"/>
</dbReference>
<evidence type="ECO:0000259" key="2">
    <source>
        <dbReference type="Pfam" id="PF14222"/>
    </source>
</evidence>
<name>A0A0N1H841_9EURO</name>
<feature type="domain" description="Cell morphogenesis protein C-terminal" evidence="3">
    <location>
        <begin position="1917"/>
        <end position="2167"/>
    </location>
</feature>
<gene>
    <name evidence="5" type="ORF">AB675_4645</name>
</gene>
<feature type="compositionally biased region" description="Polar residues" evidence="1">
    <location>
        <begin position="162"/>
        <end position="182"/>
    </location>
</feature>
<feature type="region of interest" description="Disordered" evidence="1">
    <location>
        <begin position="2382"/>
        <end position="2439"/>
    </location>
</feature>
<reference evidence="5 6" key="1">
    <citation type="submission" date="2015-06" db="EMBL/GenBank/DDBJ databases">
        <title>Draft genome of the ant-associated black yeast Phialophora attae CBS 131958.</title>
        <authorList>
            <person name="Moreno L.F."/>
            <person name="Stielow B.J."/>
            <person name="de Hoog S."/>
            <person name="Vicente V.A."/>
            <person name="Weiss V.A."/>
            <person name="de Vries M."/>
            <person name="Cruz L.M."/>
            <person name="Souza E.M."/>
        </authorList>
    </citation>
    <scope>NUCLEOTIDE SEQUENCE [LARGE SCALE GENOMIC DNA]</scope>
    <source>
        <strain evidence="5 6">CBS 131958</strain>
    </source>
</reference>
<dbReference type="PANTHER" id="PTHR12295">
    <property type="entry name" value="FURRY-RELATED"/>
    <property type="match status" value="1"/>
</dbReference>
<feature type="compositionally biased region" description="Basic residues" evidence="1">
    <location>
        <begin position="192"/>
        <end position="201"/>
    </location>
</feature>
<evidence type="ECO:0000256" key="1">
    <source>
        <dbReference type="SAM" id="MobiDB-lite"/>
    </source>
</evidence>
<dbReference type="Pfam" id="PF14225">
    <property type="entry name" value="MOR2-PAG1_C"/>
    <property type="match status" value="1"/>
</dbReference>
<dbReference type="InterPro" id="IPR025614">
    <property type="entry name" value="Cell_morpho_N"/>
</dbReference>
<feature type="compositionally biased region" description="Low complexity" evidence="1">
    <location>
        <begin position="2382"/>
        <end position="2404"/>
    </location>
</feature>
<feature type="domain" description="Cell morphogenesis central region" evidence="4">
    <location>
        <begin position="1127"/>
        <end position="1394"/>
    </location>
</feature>
<keyword evidence="6" id="KW-1185">Reference proteome</keyword>
<evidence type="ECO:0000259" key="4">
    <source>
        <dbReference type="Pfam" id="PF14228"/>
    </source>
</evidence>
<feature type="compositionally biased region" description="Polar residues" evidence="1">
    <location>
        <begin position="88"/>
        <end position="104"/>
    </location>
</feature>
<dbReference type="PANTHER" id="PTHR12295:SF30">
    <property type="entry name" value="PROTEIN FURRY"/>
    <property type="match status" value="1"/>
</dbReference>
<feature type="region of interest" description="Disordered" evidence="1">
    <location>
        <begin position="38"/>
        <end position="138"/>
    </location>
</feature>
<organism evidence="5 6">
    <name type="scientific">Cyphellophora attinorum</name>
    <dbReference type="NCBI Taxonomy" id="1664694"/>
    <lineage>
        <taxon>Eukaryota</taxon>
        <taxon>Fungi</taxon>
        <taxon>Dikarya</taxon>
        <taxon>Ascomycota</taxon>
        <taxon>Pezizomycotina</taxon>
        <taxon>Eurotiomycetes</taxon>
        <taxon>Chaetothyriomycetidae</taxon>
        <taxon>Chaetothyriales</taxon>
        <taxon>Cyphellophoraceae</taxon>
        <taxon>Cyphellophora</taxon>
    </lineage>
</organism>
<dbReference type="GO" id="GO:0030427">
    <property type="term" value="C:site of polarized growth"/>
    <property type="evidence" value="ECO:0007669"/>
    <property type="project" value="TreeGrafter"/>
</dbReference>
<feature type="compositionally biased region" description="Polar residues" evidence="1">
    <location>
        <begin position="2474"/>
        <end position="2487"/>
    </location>
</feature>
<dbReference type="InterPro" id="IPR016024">
    <property type="entry name" value="ARM-type_fold"/>
</dbReference>
<feature type="region of interest" description="Disordered" evidence="1">
    <location>
        <begin position="157"/>
        <end position="215"/>
    </location>
</feature>
<dbReference type="GO" id="GO:0000902">
    <property type="term" value="P:cell morphogenesis"/>
    <property type="evidence" value="ECO:0007669"/>
    <property type="project" value="InterPro"/>
</dbReference>
<evidence type="ECO:0000259" key="3">
    <source>
        <dbReference type="Pfam" id="PF14225"/>
    </source>
</evidence>
<feature type="region of interest" description="Disordered" evidence="1">
    <location>
        <begin position="2530"/>
        <end position="2556"/>
    </location>
</feature>
<dbReference type="OrthoDB" id="6287725at2759"/>
<evidence type="ECO:0000313" key="6">
    <source>
        <dbReference type="Proteomes" id="UP000038010"/>
    </source>
</evidence>
<feature type="compositionally biased region" description="Gly residues" evidence="1">
    <location>
        <begin position="2532"/>
        <end position="2544"/>
    </location>
</feature>
<dbReference type="Proteomes" id="UP000038010">
    <property type="component" value="Unassembled WGS sequence"/>
</dbReference>
<feature type="region of interest" description="Disordered" evidence="1">
    <location>
        <begin position="2460"/>
        <end position="2500"/>
    </location>
</feature>
<dbReference type="SUPFAM" id="SSF48371">
    <property type="entry name" value="ARM repeat"/>
    <property type="match status" value="1"/>
</dbReference>
<feature type="domain" description="Cell morphogenesis central region" evidence="4">
    <location>
        <begin position="1672"/>
        <end position="1878"/>
    </location>
</feature>
<evidence type="ECO:0000313" key="5">
    <source>
        <dbReference type="EMBL" id="KPI39120.1"/>
    </source>
</evidence>
<dbReference type="InterPro" id="IPR029473">
    <property type="entry name" value="MOR2-PAG1_mid"/>
</dbReference>
<dbReference type="InterPro" id="IPR025481">
    <property type="entry name" value="Cell_Morphogen_C"/>
</dbReference>
<dbReference type="VEuPathDB" id="FungiDB:AB675_4645"/>
<protein>
    <submittedName>
        <fullName evidence="5">Cell morphogenesis protein PAG1</fullName>
    </submittedName>
</protein>
<feature type="domain" description="Cell morphogenesis protein N-terminal" evidence="2">
    <location>
        <begin position="337"/>
        <end position="914"/>
    </location>
</feature>
<dbReference type="RefSeq" id="XP_017999083.1">
    <property type="nucleotide sequence ID" value="XM_018144799.1"/>
</dbReference>
<feature type="compositionally biased region" description="Polar residues" evidence="1">
    <location>
        <begin position="2425"/>
        <end position="2439"/>
    </location>
</feature>
<dbReference type="GeneID" id="28736679"/>
<dbReference type="STRING" id="1664694.A0A0N1H841"/>
<accession>A0A0N1H841</accession>
<feature type="compositionally biased region" description="Polar residues" evidence="1">
    <location>
        <begin position="118"/>
        <end position="138"/>
    </location>
</feature>
<dbReference type="InterPro" id="IPR039867">
    <property type="entry name" value="Furry/Tao3/Mor2"/>
</dbReference>
<feature type="compositionally biased region" description="Polar residues" evidence="1">
    <location>
        <begin position="202"/>
        <end position="213"/>
    </location>
</feature>
<dbReference type="Pfam" id="PF14222">
    <property type="entry name" value="MOR2-PAG1_N"/>
    <property type="match status" value="1"/>
</dbReference>